<reference evidence="1 2" key="1">
    <citation type="submission" date="2018-04" db="EMBL/GenBank/DDBJ databases">
        <authorList>
            <person name="Vogel A."/>
        </authorList>
    </citation>
    <scope>NUCLEOTIDE SEQUENCE [LARGE SCALE GENOMIC DNA]</scope>
</reference>
<evidence type="ECO:0000313" key="1">
    <source>
        <dbReference type="EMBL" id="VFQ67235.1"/>
    </source>
</evidence>
<proteinExistence type="predicted"/>
<name>A0A484KRW5_9ASTE</name>
<dbReference type="AlphaFoldDB" id="A0A484KRW5"/>
<keyword evidence="2" id="KW-1185">Reference proteome</keyword>
<dbReference type="Proteomes" id="UP000595140">
    <property type="component" value="Unassembled WGS sequence"/>
</dbReference>
<sequence>MDLSTYVVQKLTQPESRRRRSSRIQEAVSIATTMMGQMLMVSNDNGIYKKKLFLKDKTIYMHILKERHQDAVIVSTSLLHNLIWH</sequence>
<dbReference type="EMBL" id="OOIL02000581">
    <property type="protein sequence ID" value="VFQ67235.1"/>
    <property type="molecule type" value="Genomic_DNA"/>
</dbReference>
<protein>
    <submittedName>
        <fullName evidence="1">Uncharacterized protein</fullName>
    </submittedName>
</protein>
<evidence type="ECO:0000313" key="2">
    <source>
        <dbReference type="Proteomes" id="UP000595140"/>
    </source>
</evidence>
<gene>
    <name evidence="1" type="ORF">CCAM_LOCUS9011</name>
</gene>
<accession>A0A484KRW5</accession>
<organism evidence="1 2">
    <name type="scientific">Cuscuta campestris</name>
    <dbReference type="NCBI Taxonomy" id="132261"/>
    <lineage>
        <taxon>Eukaryota</taxon>
        <taxon>Viridiplantae</taxon>
        <taxon>Streptophyta</taxon>
        <taxon>Embryophyta</taxon>
        <taxon>Tracheophyta</taxon>
        <taxon>Spermatophyta</taxon>
        <taxon>Magnoliopsida</taxon>
        <taxon>eudicotyledons</taxon>
        <taxon>Gunneridae</taxon>
        <taxon>Pentapetalae</taxon>
        <taxon>asterids</taxon>
        <taxon>lamiids</taxon>
        <taxon>Solanales</taxon>
        <taxon>Convolvulaceae</taxon>
        <taxon>Cuscuteae</taxon>
        <taxon>Cuscuta</taxon>
        <taxon>Cuscuta subgen. Grammica</taxon>
        <taxon>Cuscuta sect. Cleistogrammica</taxon>
    </lineage>
</organism>